<dbReference type="SUPFAM" id="SSF54909">
    <property type="entry name" value="Dimeric alpha+beta barrel"/>
    <property type="match status" value="1"/>
</dbReference>
<dbReference type="Pfam" id="PF11639">
    <property type="entry name" value="HapK"/>
    <property type="match status" value="1"/>
</dbReference>
<name>B6VRQ0_STRGD</name>
<dbReference type="AlphaFoldDB" id="B6VRQ0"/>
<dbReference type="EMBL" id="AB469822">
    <property type="protein sequence ID" value="BAG84240.1"/>
    <property type="molecule type" value="Genomic_DNA"/>
</dbReference>
<dbReference type="InterPro" id="IPR021667">
    <property type="entry name" value="HapK"/>
</dbReference>
<protein>
    <recommendedName>
        <fullName evidence="2">RedY protein</fullName>
    </recommendedName>
</protein>
<evidence type="ECO:0008006" key="2">
    <source>
        <dbReference type="Google" id="ProtNLM"/>
    </source>
</evidence>
<gene>
    <name evidence="1" type="primary">rphY</name>
</gene>
<dbReference type="InterPro" id="IPR011008">
    <property type="entry name" value="Dimeric_a/b-barrel"/>
</dbReference>
<evidence type="ECO:0000313" key="1">
    <source>
        <dbReference type="EMBL" id="BAG84240.1"/>
    </source>
</evidence>
<proteinExistence type="predicted"/>
<reference evidence="1" key="1">
    <citation type="journal article" date="2009" name="J. Antibiot.">
        <title>Prodigiosin biosynthesis gene cluster in the roseophilin producer Streptomyces griseoviridis.</title>
        <authorList>
            <person name="Kawasaki T."/>
            <person name="Sakurai F."/>
            <person name="Nagatsuka S."/>
            <person name="Hayakawa Y."/>
        </authorList>
    </citation>
    <scope>NUCLEOTIDE SEQUENCE</scope>
    <source>
        <strain evidence="1">2464-S5</strain>
    </source>
</reference>
<accession>B6VRQ0</accession>
<sequence length="108" mass="12362">MDTIVHRIRLRDGVPPERFERWVRETDYATCPELPSVLRFSVHRVPAAPPGAPYHSFEFFEIIEVSSQDAFARDMASDAFRRLEKDFDTMAEVTDELTGRRIGAGYAA</sequence>
<dbReference type="Gene3D" id="3.30.70.100">
    <property type="match status" value="1"/>
</dbReference>
<organism evidence="1">
    <name type="scientific">Streptomyces griseoviridis</name>
    <dbReference type="NCBI Taxonomy" id="45398"/>
    <lineage>
        <taxon>Bacteria</taxon>
        <taxon>Bacillati</taxon>
        <taxon>Actinomycetota</taxon>
        <taxon>Actinomycetes</taxon>
        <taxon>Kitasatosporales</taxon>
        <taxon>Streptomycetaceae</taxon>
        <taxon>Streptomyces</taxon>
    </lineage>
</organism>